<gene>
    <name evidence="1" type="ORF">PCOR1329_LOCUS85404</name>
</gene>
<name>A0ABN9YFC0_9DINO</name>
<proteinExistence type="predicted"/>
<evidence type="ECO:0000313" key="2">
    <source>
        <dbReference type="Proteomes" id="UP001189429"/>
    </source>
</evidence>
<accession>A0ABN9YFC0</accession>
<evidence type="ECO:0000313" key="1">
    <source>
        <dbReference type="EMBL" id="CAK0911555.1"/>
    </source>
</evidence>
<feature type="non-terminal residue" evidence="1">
    <location>
        <position position="1"/>
    </location>
</feature>
<sequence length="124" mass="14220">DPVHNQQMNPIMAFEVQERKAADSRVLEYELSKEANANWAAALLPVGMAPPPLEKVYKPRVSFVEASPNYVAEDDVWTRRLELRTLEEAMRGDVSRPMPRPVLFAEDYENYHEGKYVKDDCPIA</sequence>
<comment type="caution">
    <text evidence="1">The sequence shown here is derived from an EMBL/GenBank/DDBJ whole genome shotgun (WGS) entry which is preliminary data.</text>
</comment>
<dbReference type="EMBL" id="CAUYUJ010022604">
    <property type="protein sequence ID" value="CAK0911555.1"/>
    <property type="molecule type" value="Genomic_DNA"/>
</dbReference>
<reference evidence="1" key="1">
    <citation type="submission" date="2023-10" db="EMBL/GenBank/DDBJ databases">
        <authorList>
            <person name="Chen Y."/>
            <person name="Shah S."/>
            <person name="Dougan E. K."/>
            <person name="Thang M."/>
            <person name="Chan C."/>
        </authorList>
    </citation>
    <scope>NUCLEOTIDE SEQUENCE [LARGE SCALE GENOMIC DNA]</scope>
</reference>
<dbReference type="Proteomes" id="UP001189429">
    <property type="component" value="Unassembled WGS sequence"/>
</dbReference>
<protein>
    <submittedName>
        <fullName evidence="1">Uncharacterized protein</fullName>
    </submittedName>
</protein>
<keyword evidence="2" id="KW-1185">Reference proteome</keyword>
<organism evidence="1 2">
    <name type="scientific">Prorocentrum cordatum</name>
    <dbReference type="NCBI Taxonomy" id="2364126"/>
    <lineage>
        <taxon>Eukaryota</taxon>
        <taxon>Sar</taxon>
        <taxon>Alveolata</taxon>
        <taxon>Dinophyceae</taxon>
        <taxon>Prorocentrales</taxon>
        <taxon>Prorocentraceae</taxon>
        <taxon>Prorocentrum</taxon>
    </lineage>
</organism>